<dbReference type="InterPro" id="IPR011115">
    <property type="entry name" value="SecA_DEAD"/>
</dbReference>
<reference evidence="15 16" key="1">
    <citation type="submission" date="2017-03" db="EMBL/GenBank/DDBJ databases">
        <authorList>
            <person name="Afonso C.L."/>
            <person name="Miller P.J."/>
            <person name="Scott M.A."/>
            <person name="Spackman E."/>
            <person name="Goraichik I."/>
            <person name="Dimitrov K.M."/>
            <person name="Suarez D.L."/>
            <person name="Swayne D.E."/>
        </authorList>
    </citation>
    <scope>NUCLEOTIDE SEQUENCE [LARGE SCALE GENOMIC DNA]</scope>
    <source>
        <strain evidence="15 16">CECT 7023</strain>
    </source>
</reference>
<feature type="binding site" evidence="11">
    <location>
        <position position="547"/>
    </location>
    <ligand>
        <name>ATP</name>
        <dbReference type="ChEBI" id="CHEBI:30616"/>
    </ligand>
</feature>
<dbReference type="Pfam" id="PF21090">
    <property type="entry name" value="P-loop_SecA"/>
    <property type="match status" value="2"/>
</dbReference>
<dbReference type="PANTHER" id="PTHR30612:SF0">
    <property type="entry name" value="CHLOROPLAST PROTEIN-TRANSPORTING ATPASE"/>
    <property type="match status" value="1"/>
</dbReference>
<keyword evidence="9 11" id="KW-0811">Translocation</keyword>
<dbReference type="GO" id="GO:0006605">
    <property type="term" value="P:protein targeting"/>
    <property type="evidence" value="ECO:0007669"/>
    <property type="project" value="UniProtKB-UniRule"/>
</dbReference>
<evidence type="ECO:0000259" key="13">
    <source>
        <dbReference type="PROSITE" id="PS51194"/>
    </source>
</evidence>
<dbReference type="EMBL" id="FWFZ01000006">
    <property type="protein sequence ID" value="SLN40878.1"/>
    <property type="molecule type" value="Genomic_DNA"/>
</dbReference>
<keyword evidence="5 11" id="KW-0547">Nucleotide-binding</keyword>
<dbReference type="Gene3D" id="3.40.50.300">
    <property type="entry name" value="P-loop containing nucleotide triphosphate hydrolases"/>
    <property type="match status" value="2"/>
</dbReference>
<comment type="similarity">
    <text evidence="11">Belongs to the SecA family.</text>
</comment>
<dbReference type="Pfam" id="PF07517">
    <property type="entry name" value="SecA_DEAD"/>
    <property type="match status" value="1"/>
</dbReference>
<evidence type="ECO:0000256" key="5">
    <source>
        <dbReference type="ARBA" id="ARBA00022741"/>
    </source>
</evidence>
<dbReference type="AlphaFoldDB" id="A0A1Y5SHK6"/>
<dbReference type="GO" id="GO:0031522">
    <property type="term" value="C:cell envelope Sec protein transport complex"/>
    <property type="evidence" value="ECO:0007669"/>
    <property type="project" value="TreeGrafter"/>
</dbReference>
<keyword evidence="16" id="KW-1185">Reference proteome</keyword>
<dbReference type="PROSITE" id="PS51196">
    <property type="entry name" value="SECA_MOTOR_DEAD"/>
    <property type="match status" value="1"/>
</dbReference>
<sequence>MPDGAGLWGFGPVKRAQSPYAERADPIDNAVDRWLDRVLGQIESRLPFHRRRLRRKAARIVALEPDYARLKMSELVARAHGLARDTLRPGRAGDLPLIHLMAGLRELVFRKLGKRPYPVQIMGALALMEGRLVEMATGEGKTLTGMPAAIAAALRGEPVHVVTVNDYLAARDAEEIRPLAKALGLSVGVIETEMDPSARAAAHGADLTYVSNANVTFDYLRDRVALGQRRGPARKSLRDMLGGGGSAALTLRGLGFAIVDEADSVFIDEARTPLILSTTGDDAAAAGRYATGLRIARALGEGRHYTLDQMARNVTLTEAGKARIGQAAEGLTGQWRVRLAREELITQALSALHFFEKGRDYIVDEGEVRIVDEYSGRVMPDRTWQGGLHQMIEAKEALEVTGVKITLASITYQRFFRRYLRLAGMTGTGMELAGEIRQTYGLTTVRVPRHRPLQRLHVGTRFCRDDVARWKAVVARVAQVNARGRPVLVGTRSVEASERLSQVLDEAGLAHRVLNARQDSEEAAIVAQAGARGAITVATNIAGRGTDIGLGQGVRELGGLHVILTEFHESSRIDRQLYGRAGRQGDPGTTEAVVSVTDELFVRFAPGLQKVAARVRTPWLCHLMRLWAQARAEREHAITRREQVELDKQLEKSMAFAGVRE</sequence>
<dbReference type="OrthoDB" id="9805579at2"/>
<dbReference type="InterPro" id="IPR036670">
    <property type="entry name" value="SecA_X-link_sf"/>
</dbReference>
<dbReference type="PROSITE" id="PS51194">
    <property type="entry name" value="HELICASE_CTER"/>
    <property type="match status" value="1"/>
</dbReference>
<dbReference type="HAMAP" id="MF_01382">
    <property type="entry name" value="SecA"/>
    <property type="match status" value="1"/>
</dbReference>
<feature type="domain" description="Helicase ATP-binding" evidence="12">
    <location>
        <begin position="122"/>
        <end position="279"/>
    </location>
</feature>
<feature type="binding site" evidence="11">
    <location>
        <position position="120"/>
    </location>
    <ligand>
        <name>ATP</name>
        <dbReference type="ChEBI" id="CHEBI:30616"/>
    </ligand>
</feature>
<keyword evidence="8 11" id="KW-1278">Translocase</keyword>
<dbReference type="GO" id="GO:0008564">
    <property type="term" value="F:protein-exporting ATPase activity"/>
    <property type="evidence" value="ECO:0007669"/>
    <property type="project" value="UniProtKB-EC"/>
</dbReference>
<evidence type="ECO:0000256" key="3">
    <source>
        <dbReference type="ARBA" id="ARBA00022490"/>
    </source>
</evidence>
<dbReference type="CDD" id="cd17928">
    <property type="entry name" value="DEXDc_SecA"/>
    <property type="match status" value="1"/>
</dbReference>
<dbReference type="SUPFAM" id="SSF52540">
    <property type="entry name" value="P-loop containing nucleoside triphosphate hydrolases"/>
    <property type="match status" value="2"/>
</dbReference>
<evidence type="ECO:0000256" key="1">
    <source>
        <dbReference type="ARBA" id="ARBA00022448"/>
    </source>
</evidence>
<proteinExistence type="inferred from homology"/>
<dbReference type="FunFam" id="3.40.50.300:FF:000429">
    <property type="entry name" value="Preprotein translocase subunit SecA"/>
    <property type="match status" value="1"/>
</dbReference>
<dbReference type="InterPro" id="IPR014001">
    <property type="entry name" value="Helicase_ATP-bd"/>
</dbReference>
<feature type="domain" description="SecA family profile" evidence="14">
    <location>
        <begin position="35"/>
        <end position="624"/>
    </location>
</feature>
<dbReference type="GO" id="GO:0065002">
    <property type="term" value="P:intracellular protein transmembrane transport"/>
    <property type="evidence" value="ECO:0007669"/>
    <property type="project" value="UniProtKB-UniRule"/>
</dbReference>
<dbReference type="SMART" id="SM00957">
    <property type="entry name" value="SecA_DEAD"/>
    <property type="match status" value="1"/>
</dbReference>
<evidence type="ECO:0000256" key="9">
    <source>
        <dbReference type="ARBA" id="ARBA00023010"/>
    </source>
</evidence>
<keyword evidence="3 11" id="KW-0963">Cytoplasm</keyword>
<dbReference type="InterPro" id="IPR027417">
    <property type="entry name" value="P-loop_NTPase"/>
</dbReference>
<keyword evidence="1 11" id="KW-0813">Transport</keyword>
<dbReference type="PRINTS" id="PR00906">
    <property type="entry name" value="SECA"/>
</dbReference>
<keyword evidence="4" id="KW-0997">Cell inner membrane</keyword>
<dbReference type="GO" id="GO:0005524">
    <property type="term" value="F:ATP binding"/>
    <property type="evidence" value="ECO:0007669"/>
    <property type="project" value="UniProtKB-UniRule"/>
</dbReference>
<dbReference type="GO" id="GO:0005829">
    <property type="term" value="C:cytosol"/>
    <property type="evidence" value="ECO:0007669"/>
    <property type="project" value="TreeGrafter"/>
</dbReference>
<dbReference type="InterPro" id="IPR000185">
    <property type="entry name" value="SecA"/>
</dbReference>
<dbReference type="Proteomes" id="UP000193900">
    <property type="component" value="Unassembled WGS sequence"/>
</dbReference>
<dbReference type="InterPro" id="IPR011130">
    <property type="entry name" value="SecA_preprotein_X-link_dom"/>
</dbReference>
<dbReference type="SMART" id="SM00958">
    <property type="entry name" value="SecA_PP_bind"/>
    <property type="match status" value="1"/>
</dbReference>
<evidence type="ECO:0000256" key="10">
    <source>
        <dbReference type="ARBA" id="ARBA00023136"/>
    </source>
</evidence>
<feature type="domain" description="Helicase C-terminal" evidence="13">
    <location>
        <begin position="472"/>
        <end position="632"/>
    </location>
</feature>
<dbReference type="CDD" id="cd18803">
    <property type="entry name" value="SF2_C_secA"/>
    <property type="match status" value="1"/>
</dbReference>
<evidence type="ECO:0000256" key="6">
    <source>
        <dbReference type="ARBA" id="ARBA00022840"/>
    </source>
</evidence>
<feature type="binding site" evidence="11">
    <location>
        <begin position="138"/>
        <end position="142"/>
    </location>
    <ligand>
        <name>ATP</name>
        <dbReference type="ChEBI" id="CHEBI:30616"/>
    </ligand>
</feature>
<evidence type="ECO:0000256" key="2">
    <source>
        <dbReference type="ARBA" id="ARBA00022475"/>
    </source>
</evidence>
<protein>
    <recommendedName>
        <fullName evidence="11">Protein translocase subunit SecA</fullName>
        <ecNumber evidence="11">7.4.2.8</ecNumber>
    </recommendedName>
</protein>
<dbReference type="PANTHER" id="PTHR30612">
    <property type="entry name" value="SECA INNER MEMBRANE COMPONENT OF SEC PROTEIN SECRETION SYSTEM"/>
    <property type="match status" value="1"/>
</dbReference>
<evidence type="ECO:0000256" key="11">
    <source>
        <dbReference type="HAMAP-Rule" id="MF_01382"/>
    </source>
</evidence>
<keyword evidence="7 11" id="KW-0653">Protein transport</keyword>
<dbReference type="Gene3D" id="3.90.1440.10">
    <property type="entry name" value="SecA, preprotein cross-linking domain"/>
    <property type="match status" value="1"/>
</dbReference>
<dbReference type="GO" id="GO:0043952">
    <property type="term" value="P:protein transport by the Sec complex"/>
    <property type="evidence" value="ECO:0007669"/>
    <property type="project" value="TreeGrafter"/>
</dbReference>
<evidence type="ECO:0000256" key="4">
    <source>
        <dbReference type="ARBA" id="ARBA00022519"/>
    </source>
</evidence>
<dbReference type="RefSeq" id="WP_085878477.1">
    <property type="nucleotide sequence ID" value="NZ_FWFZ01000006.1"/>
</dbReference>
<comment type="subunit">
    <text evidence="11">Monomer and homodimer. Part of the essential Sec protein translocation apparatus which comprises SecA, SecYEG and auxiliary proteins SecDF-YajC and YidC.</text>
</comment>
<evidence type="ECO:0000259" key="12">
    <source>
        <dbReference type="PROSITE" id="PS51192"/>
    </source>
</evidence>
<comment type="subcellular location">
    <subcellularLocation>
        <location evidence="11">Cell membrane</location>
        <topology evidence="11">Peripheral membrane protein</topology>
        <orientation evidence="11">Cytoplasmic side</orientation>
    </subcellularLocation>
    <subcellularLocation>
        <location evidence="11">Cytoplasm</location>
    </subcellularLocation>
    <text evidence="11">Distribution is 50-50.</text>
</comment>
<organism evidence="15 16">
    <name type="scientific">Roseisalinus antarcticus</name>
    <dbReference type="NCBI Taxonomy" id="254357"/>
    <lineage>
        <taxon>Bacteria</taxon>
        <taxon>Pseudomonadati</taxon>
        <taxon>Pseudomonadota</taxon>
        <taxon>Alphaproteobacteria</taxon>
        <taxon>Rhodobacterales</taxon>
        <taxon>Roseobacteraceae</taxon>
        <taxon>Roseisalinus</taxon>
    </lineage>
</organism>
<dbReference type="SUPFAM" id="SSF81767">
    <property type="entry name" value="Pre-protein crosslinking domain of SecA"/>
    <property type="match status" value="1"/>
</dbReference>
<comment type="catalytic activity">
    <reaction evidence="11">
        <text>ATP + H2O + cellular proteinSide 1 = ADP + phosphate + cellular proteinSide 2.</text>
        <dbReference type="EC" id="7.4.2.8"/>
    </reaction>
</comment>
<dbReference type="GO" id="GO:0017038">
    <property type="term" value="P:protein import"/>
    <property type="evidence" value="ECO:0007669"/>
    <property type="project" value="InterPro"/>
</dbReference>
<comment type="function">
    <text evidence="11">Part of the Sec protein translocase complex. Interacts with the SecYEG preprotein conducting channel. Has a central role in coupling the hydrolysis of ATP to the transfer of proteins into and across the cell membrane, serving both as a receptor for the preprotein-SecB complex and as an ATP-driven molecular motor driving the stepwise translocation of polypeptide chains across the membrane.</text>
</comment>
<evidence type="ECO:0000259" key="14">
    <source>
        <dbReference type="PROSITE" id="PS51196"/>
    </source>
</evidence>
<keyword evidence="6 11" id="KW-0067">ATP-binding</keyword>
<evidence type="ECO:0000256" key="7">
    <source>
        <dbReference type="ARBA" id="ARBA00022927"/>
    </source>
</evidence>
<evidence type="ECO:0000256" key="8">
    <source>
        <dbReference type="ARBA" id="ARBA00022967"/>
    </source>
</evidence>
<evidence type="ECO:0000313" key="16">
    <source>
        <dbReference type="Proteomes" id="UP000193900"/>
    </source>
</evidence>
<gene>
    <name evidence="11" type="primary">secA</name>
    <name evidence="15" type="ORF">ROA7023_01603</name>
</gene>
<dbReference type="InterPro" id="IPR044722">
    <property type="entry name" value="SecA_SF2_C"/>
</dbReference>
<dbReference type="GO" id="GO:0005886">
    <property type="term" value="C:plasma membrane"/>
    <property type="evidence" value="ECO:0007669"/>
    <property type="project" value="UniProtKB-SubCell"/>
</dbReference>
<dbReference type="Pfam" id="PF01043">
    <property type="entry name" value="SecA_PP_bind"/>
    <property type="match status" value="1"/>
</dbReference>
<accession>A0A1Y5SHK6</accession>
<dbReference type="InterPro" id="IPR014018">
    <property type="entry name" value="SecA_motor_DEAD"/>
</dbReference>
<keyword evidence="10 11" id="KW-0472">Membrane</keyword>
<keyword evidence="2 11" id="KW-1003">Cell membrane</keyword>
<name>A0A1Y5SHK6_9RHOB</name>
<dbReference type="EC" id="7.4.2.8" evidence="11"/>
<dbReference type="PROSITE" id="PS51192">
    <property type="entry name" value="HELICASE_ATP_BIND_1"/>
    <property type="match status" value="1"/>
</dbReference>
<evidence type="ECO:0000313" key="15">
    <source>
        <dbReference type="EMBL" id="SLN40878.1"/>
    </source>
</evidence>
<dbReference type="InterPro" id="IPR001650">
    <property type="entry name" value="Helicase_C-like"/>
</dbReference>